<evidence type="ECO:0000313" key="2">
    <source>
        <dbReference type="Proteomes" id="UP000335636"/>
    </source>
</evidence>
<dbReference type="AlphaFoldDB" id="A0A5E4D2H0"/>
<name>A0A5E4D2H0_MARMO</name>
<keyword evidence="2" id="KW-1185">Reference proteome</keyword>
<accession>A0A5E4D2H0</accession>
<sequence length="129" mass="14604">MTSPTSPTPSWKGIQQQVLERESEADHESVDWRHLKTLLQARRHWFAVEKKGSVWAVVQHPLGRHHHQCLRMEESPPIWILLDSRGMMQIGGTSTLLLVTSAFCSWTIINMCLFGSSVWICGSSCSTVC</sequence>
<dbReference type="Proteomes" id="UP000335636">
    <property type="component" value="Unassembled WGS sequence"/>
</dbReference>
<dbReference type="EMBL" id="CABDUW010002701">
    <property type="protein sequence ID" value="VTJ87760.1"/>
    <property type="molecule type" value="Genomic_DNA"/>
</dbReference>
<evidence type="ECO:0000313" key="1">
    <source>
        <dbReference type="EMBL" id="VTJ87760.1"/>
    </source>
</evidence>
<comment type="caution">
    <text evidence="1">The sequence shown here is derived from an EMBL/GenBank/DDBJ whole genome shotgun (WGS) entry which is preliminary data.</text>
</comment>
<organism evidence="1 2">
    <name type="scientific">Marmota monax</name>
    <name type="common">Woodchuck</name>
    <dbReference type="NCBI Taxonomy" id="9995"/>
    <lineage>
        <taxon>Eukaryota</taxon>
        <taxon>Metazoa</taxon>
        <taxon>Chordata</taxon>
        <taxon>Craniata</taxon>
        <taxon>Vertebrata</taxon>
        <taxon>Euteleostomi</taxon>
        <taxon>Mammalia</taxon>
        <taxon>Eutheria</taxon>
        <taxon>Euarchontoglires</taxon>
        <taxon>Glires</taxon>
        <taxon>Rodentia</taxon>
        <taxon>Sciuromorpha</taxon>
        <taxon>Sciuridae</taxon>
        <taxon>Xerinae</taxon>
        <taxon>Marmotini</taxon>
        <taxon>Marmota</taxon>
    </lineage>
</organism>
<protein>
    <submittedName>
        <fullName evidence="1">Uncharacterized protein</fullName>
    </submittedName>
</protein>
<reference evidence="1" key="1">
    <citation type="submission" date="2019-04" db="EMBL/GenBank/DDBJ databases">
        <authorList>
            <person name="Alioto T."/>
            <person name="Alioto T."/>
        </authorList>
    </citation>
    <scope>NUCLEOTIDE SEQUENCE [LARGE SCALE GENOMIC DNA]</scope>
</reference>
<gene>
    <name evidence="1" type="ORF">MONAX_5E047950</name>
</gene>
<proteinExistence type="predicted"/>